<feature type="domain" description="Pop1 N-terminal" evidence="5">
    <location>
        <begin position="152"/>
        <end position="218"/>
    </location>
</feature>
<evidence type="ECO:0000313" key="9">
    <source>
        <dbReference type="Proteomes" id="UP001194580"/>
    </source>
</evidence>
<reference evidence="8" key="1">
    <citation type="journal article" date="2020" name="Fungal Divers.">
        <title>Resolving the Mortierellaceae phylogeny through synthesis of multi-gene phylogenetics and phylogenomics.</title>
        <authorList>
            <person name="Vandepol N."/>
            <person name="Liber J."/>
            <person name="Desiro A."/>
            <person name="Na H."/>
            <person name="Kennedy M."/>
            <person name="Barry K."/>
            <person name="Grigoriev I.V."/>
            <person name="Miller A.N."/>
            <person name="O'Donnell K."/>
            <person name="Stajich J.E."/>
            <person name="Bonito G."/>
        </authorList>
    </citation>
    <scope>NUCLEOTIDE SEQUENCE</scope>
    <source>
        <strain evidence="8">NRRL 28262</strain>
    </source>
</reference>
<comment type="caution">
    <text evidence="8">The sequence shown here is derived from an EMBL/GenBank/DDBJ whole genome shotgun (WGS) entry which is preliminary data.</text>
</comment>
<comment type="subcellular location">
    <subcellularLocation>
        <location evidence="1">Nucleus</location>
    </subcellularLocation>
</comment>
<dbReference type="SUPFAM" id="SSF103025">
    <property type="entry name" value="Folate-binding domain"/>
    <property type="match status" value="1"/>
</dbReference>
<evidence type="ECO:0000259" key="5">
    <source>
        <dbReference type="Pfam" id="PF06978"/>
    </source>
</evidence>
<dbReference type="InterPro" id="IPR039182">
    <property type="entry name" value="Pop1"/>
</dbReference>
<evidence type="ECO:0000256" key="1">
    <source>
        <dbReference type="ARBA" id="ARBA00004123"/>
    </source>
</evidence>
<dbReference type="InterPro" id="IPR012590">
    <property type="entry name" value="POPLD_dom"/>
</dbReference>
<dbReference type="Pfam" id="PF06978">
    <property type="entry name" value="POP1_N"/>
    <property type="match status" value="2"/>
</dbReference>
<feature type="region of interest" description="Disordered" evidence="4">
    <location>
        <begin position="723"/>
        <end position="762"/>
    </location>
</feature>
<feature type="region of interest" description="Disordered" evidence="4">
    <location>
        <begin position="1"/>
        <end position="58"/>
    </location>
</feature>
<feature type="compositionally biased region" description="Low complexity" evidence="4">
    <location>
        <begin position="37"/>
        <end position="58"/>
    </location>
</feature>
<dbReference type="PANTHER" id="PTHR22731">
    <property type="entry name" value="RIBONUCLEASES P/MRP PROTEIN SUBUNIT POP1"/>
    <property type="match status" value="1"/>
</dbReference>
<dbReference type="PANTHER" id="PTHR22731:SF3">
    <property type="entry name" value="RIBONUCLEASES P_MRP PROTEIN SUBUNIT POP1"/>
    <property type="match status" value="1"/>
</dbReference>
<evidence type="ECO:0000256" key="4">
    <source>
        <dbReference type="SAM" id="MobiDB-lite"/>
    </source>
</evidence>
<feature type="domain" description="POP1 C-terminal" evidence="7">
    <location>
        <begin position="681"/>
        <end position="858"/>
    </location>
</feature>
<dbReference type="InterPro" id="IPR027266">
    <property type="entry name" value="TrmE/GcvT-like"/>
</dbReference>
<evidence type="ECO:0000256" key="3">
    <source>
        <dbReference type="ARBA" id="ARBA00023242"/>
    </source>
</evidence>
<keyword evidence="3" id="KW-0539">Nucleus</keyword>
<dbReference type="Gene3D" id="3.30.1360.120">
    <property type="entry name" value="Probable tRNA modification gtpase trme, domain 1"/>
    <property type="match status" value="1"/>
</dbReference>
<name>A0AAD4H5F6_9FUNG</name>
<feature type="compositionally biased region" description="Acidic residues" evidence="4">
    <location>
        <begin position="740"/>
        <end position="759"/>
    </location>
</feature>
<keyword evidence="2" id="KW-0819">tRNA processing</keyword>
<feature type="compositionally biased region" description="Polar residues" evidence="4">
    <location>
        <begin position="1"/>
        <end position="10"/>
    </location>
</feature>
<proteinExistence type="predicted"/>
<dbReference type="Pfam" id="PF22770">
    <property type="entry name" value="POP1_C"/>
    <property type="match status" value="1"/>
</dbReference>
<sequence length="859" mass="95969">MDRGNNNNKRPGTPAGAGKDKKRVKMQQARSIQIQNSPSPASSMHTTPAASPSSSAIKSTRTLDVVNFAEARAFEINALHKAMESSRNAAAQRAFQSLPRNLRRRAASHNIKRLPVRLRDRAKREVEFDPVKKGKKPDNRYKRRRAGTLAEEYLRRQGTKRWLETHIWHAKRMKMVEIWGYKLAEHSNEHGIKSAYKSSHHQCIIQDSSYNGCLEITGTKKDISDAFTHMLDPTMPTVGSARYITGKRQYTTYLYEYDSFPKSLIAPVTFLWKQDPHSESAMEIDEQSKQGQLWVWIHPSAFEATKTKIEEAISKTNKANLVHVKDLENSLVMFDFTGPRSTALLKAVLQLSKSEVASPYQEAHKTWEAICNMRTSSSLPPGIVLGLLVEDPRLTFPHKAEARPASLPAQESKRVQEIITKWPETVARSGIWDTEGREQLLRTMTSESNLNERRVHNLVPGTKLIPMEADSKVPVLLIQREGKPQIQRASGGGSSEFECGWTMILPKGWAMPFWKSMVFAGARPGGLRERRSFHFETHQSCFPYDFPNTAAYVTYAEDSKKAGEEKYGRIPVAKRFNYQKMGVEDPFGAAWVKALKAGVIMLGSGEREDLKEEDIWILQTPKMVAALMDAARAGGGSSAEMVSRLTLESLNLVMADCLQGLVKTALTPSLMKEPSARIDEALVRVGVDFLDRGTIGMNGMIYAIPEDQYRVWAARVQIKGKRTVEGRPRKEKKAKSWVDSESDDEIGEYDDEDESTLDDLEMKRPPGTTLLGYVTTGQYCYSEGQSYGIGCVTATGLARVIELETRQQLDHPLTSGMRGKAGTSGGCGGPTSLKVPRMMVLVRSVRSKASRLAKLTIVS</sequence>
<dbReference type="EMBL" id="JAAAIL010000799">
    <property type="protein sequence ID" value="KAG0273111.1"/>
    <property type="molecule type" value="Genomic_DNA"/>
</dbReference>
<dbReference type="AlphaFoldDB" id="A0AAD4H5F6"/>
<feature type="compositionally biased region" description="Basic and acidic residues" evidence="4">
    <location>
        <begin position="723"/>
        <end position="738"/>
    </location>
</feature>
<feature type="domain" description="Pop1 N-terminal" evidence="5">
    <location>
        <begin position="68"/>
        <end position="141"/>
    </location>
</feature>
<accession>A0AAD4H5F6</accession>
<gene>
    <name evidence="8" type="ORF">BGZ95_011061</name>
</gene>
<keyword evidence="9" id="KW-1185">Reference proteome</keyword>
<dbReference type="InterPro" id="IPR009723">
    <property type="entry name" value="Pop1_N"/>
</dbReference>
<protein>
    <recommendedName>
        <fullName evidence="10">POP1-domain-containing protein</fullName>
    </recommendedName>
</protein>
<evidence type="ECO:0000259" key="7">
    <source>
        <dbReference type="Pfam" id="PF22770"/>
    </source>
</evidence>
<feature type="domain" description="POPLD" evidence="6">
    <location>
        <begin position="500"/>
        <end position="591"/>
    </location>
</feature>
<dbReference type="InterPro" id="IPR055079">
    <property type="entry name" value="POP1_C"/>
</dbReference>
<organism evidence="8 9">
    <name type="scientific">Linnemannia exigua</name>
    <dbReference type="NCBI Taxonomy" id="604196"/>
    <lineage>
        <taxon>Eukaryota</taxon>
        <taxon>Fungi</taxon>
        <taxon>Fungi incertae sedis</taxon>
        <taxon>Mucoromycota</taxon>
        <taxon>Mortierellomycotina</taxon>
        <taxon>Mortierellomycetes</taxon>
        <taxon>Mortierellales</taxon>
        <taxon>Mortierellaceae</taxon>
        <taxon>Linnemannia</taxon>
    </lineage>
</organism>
<evidence type="ECO:0000256" key="2">
    <source>
        <dbReference type="ARBA" id="ARBA00022694"/>
    </source>
</evidence>
<dbReference type="Pfam" id="PF08170">
    <property type="entry name" value="POPLD"/>
    <property type="match status" value="1"/>
</dbReference>
<evidence type="ECO:0000313" key="8">
    <source>
        <dbReference type="EMBL" id="KAG0273111.1"/>
    </source>
</evidence>
<dbReference type="Proteomes" id="UP001194580">
    <property type="component" value="Unassembled WGS sequence"/>
</dbReference>
<dbReference type="GO" id="GO:0005655">
    <property type="term" value="C:nucleolar ribonuclease P complex"/>
    <property type="evidence" value="ECO:0007669"/>
    <property type="project" value="InterPro"/>
</dbReference>
<evidence type="ECO:0008006" key="10">
    <source>
        <dbReference type="Google" id="ProtNLM"/>
    </source>
</evidence>
<evidence type="ECO:0000259" key="6">
    <source>
        <dbReference type="Pfam" id="PF08170"/>
    </source>
</evidence>
<dbReference type="GO" id="GO:0001682">
    <property type="term" value="P:tRNA 5'-leader removal"/>
    <property type="evidence" value="ECO:0007669"/>
    <property type="project" value="InterPro"/>
</dbReference>
<dbReference type="GO" id="GO:0000172">
    <property type="term" value="C:ribonuclease MRP complex"/>
    <property type="evidence" value="ECO:0007669"/>
    <property type="project" value="InterPro"/>
</dbReference>